<proteinExistence type="predicted"/>
<sequence>MKPLSILRGHLVAGEFEFTQHALRRMVERNISASAIREAGERAFLIEDYPDDKYGPTCLLLGFTGTGRPLHIQVTRDSMRPRLKIITLYEPDSAEWMGFAKRRR</sequence>
<evidence type="ECO:0008006" key="2">
    <source>
        <dbReference type="Google" id="ProtNLM"/>
    </source>
</evidence>
<name>A0A450S410_9GAMM</name>
<reference evidence="1" key="1">
    <citation type="submission" date="2019-02" db="EMBL/GenBank/DDBJ databases">
        <authorList>
            <person name="Gruber-Vodicka R. H."/>
            <person name="Seah K. B. B."/>
        </authorList>
    </citation>
    <scope>NUCLEOTIDE SEQUENCE</scope>
    <source>
        <strain evidence="1">BECK_DK161</strain>
    </source>
</reference>
<dbReference type="Pfam" id="PF14076">
    <property type="entry name" value="DUF4258"/>
    <property type="match status" value="1"/>
</dbReference>
<accession>A0A450S410</accession>
<organism evidence="1">
    <name type="scientific">Candidatus Kentrum sp. DK</name>
    <dbReference type="NCBI Taxonomy" id="2126562"/>
    <lineage>
        <taxon>Bacteria</taxon>
        <taxon>Pseudomonadati</taxon>
        <taxon>Pseudomonadota</taxon>
        <taxon>Gammaproteobacteria</taxon>
        <taxon>Candidatus Kentrum</taxon>
    </lineage>
</organism>
<protein>
    <recommendedName>
        <fullName evidence="2">DUF4258 domain-containing protein</fullName>
    </recommendedName>
</protein>
<gene>
    <name evidence="1" type="ORF">BECKDK2373C_GA0170839_101514</name>
</gene>
<dbReference type="InterPro" id="IPR025354">
    <property type="entry name" value="DUF4258"/>
</dbReference>
<dbReference type="EMBL" id="CAADEY010000015">
    <property type="protein sequence ID" value="VFJ46484.1"/>
    <property type="molecule type" value="Genomic_DNA"/>
</dbReference>
<dbReference type="AlphaFoldDB" id="A0A450S410"/>
<evidence type="ECO:0000313" key="1">
    <source>
        <dbReference type="EMBL" id="VFJ46484.1"/>
    </source>
</evidence>